<accession>A0A085GD39</accession>
<dbReference type="STRING" id="1006004.GBAG_2419"/>
<dbReference type="Pfam" id="PF10531">
    <property type="entry name" value="SLBB"/>
    <property type="match status" value="1"/>
</dbReference>
<dbReference type="InterPro" id="IPR019554">
    <property type="entry name" value="Soluble_ligand-bd"/>
</dbReference>
<sequence length="185" mass="20226">MKIIKLWAFLLLSTLLAGCSTSTPPLMDSPDAGSKGYQLDAGDAVNITVYGEPDMTMKFLIDKSGTITFPYIGELVLKGKTPEQVSEELTNRLRGDYLQNPMVSVSITDFRKFYISGEVANPNGYAYEPGLTVEKTIALAGGFTDRADRKDINIRLSGTNQLLENVDVRHSVHPGDVVIIGMGFF</sequence>
<evidence type="ECO:0000313" key="5">
    <source>
        <dbReference type="EMBL" id="KFC81634.1"/>
    </source>
</evidence>
<dbReference type="InterPro" id="IPR049712">
    <property type="entry name" value="Poly_export"/>
</dbReference>
<dbReference type="PANTHER" id="PTHR33619:SF3">
    <property type="entry name" value="POLYSACCHARIDE EXPORT PROTEIN GFCE-RELATED"/>
    <property type="match status" value="1"/>
</dbReference>
<dbReference type="RefSeq" id="WP_034496180.1">
    <property type="nucleotide sequence ID" value="NZ_JMPI01000030.1"/>
</dbReference>
<dbReference type="Gene3D" id="3.10.560.10">
    <property type="entry name" value="Outer membrane lipoprotein wza domain like"/>
    <property type="match status" value="1"/>
</dbReference>
<gene>
    <name evidence="5" type="ORF">GBAG_2419</name>
</gene>
<evidence type="ECO:0000313" key="6">
    <source>
        <dbReference type="Proteomes" id="UP000028653"/>
    </source>
</evidence>
<dbReference type="Pfam" id="PF02563">
    <property type="entry name" value="Poly_export"/>
    <property type="match status" value="1"/>
</dbReference>
<evidence type="ECO:0000259" key="3">
    <source>
        <dbReference type="Pfam" id="PF02563"/>
    </source>
</evidence>
<dbReference type="AlphaFoldDB" id="A0A085GD39"/>
<evidence type="ECO:0000256" key="1">
    <source>
        <dbReference type="ARBA" id="ARBA00022729"/>
    </source>
</evidence>
<comment type="caution">
    <text evidence="5">The sequence shown here is derived from an EMBL/GenBank/DDBJ whole genome shotgun (WGS) entry which is preliminary data.</text>
</comment>
<evidence type="ECO:0000256" key="2">
    <source>
        <dbReference type="SAM" id="SignalP"/>
    </source>
</evidence>
<feature type="domain" description="Polysaccharide export protein N-terminal" evidence="3">
    <location>
        <begin position="34"/>
        <end position="108"/>
    </location>
</feature>
<dbReference type="GO" id="GO:0015159">
    <property type="term" value="F:polysaccharide transmembrane transporter activity"/>
    <property type="evidence" value="ECO:0007669"/>
    <property type="project" value="InterPro"/>
</dbReference>
<dbReference type="InterPro" id="IPR003715">
    <property type="entry name" value="Poly_export_N"/>
</dbReference>
<dbReference type="EMBL" id="JMPI01000030">
    <property type="protein sequence ID" value="KFC81634.1"/>
    <property type="molecule type" value="Genomic_DNA"/>
</dbReference>
<proteinExistence type="predicted"/>
<feature type="signal peptide" evidence="2">
    <location>
        <begin position="1"/>
        <end position="17"/>
    </location>
</feature>
<keyword evidence="1 2" id="KW-0732">Signal</keyword>
<feature type="domain" description="Soluble ligand binding" evidence="4">
    <location>
        <begin position="112"/>
        <end position="155"/>
    </location>
</feature>
<name>A0A085GD39_9ENTR</name>
<dbReference type="PANTHER" id="PTHR33619">
    <property type="entry name" value="POLYSACCHARIDE EXPORT PROTEIN GFCE-RELATED"/>
    <property type="match status" value="1"/>
</dbReference>
<keyword evidence="6" id="KW-1185">Reference proteome</keyword>
<dbReference type="OrthoDB" id="9808948at2"/>
<reference evidence="5 6" key="1">
    <citation type="submission" date="2014-05" db="EMBL/GenBank/DDBJ databases">
        <title>ATOL: Assembling a taxonomically balanced genome-scale reconstruction of the evolutionary history of the Enterobacteriaceae.</title>
        <authorList>
            <person name="Plunkett G.III."/>
            <person name="Neeno-Eckwall E.C."/>
            <person name="Glasner J.D."/>
            <person name="Perna N.T."/>
        </authorList>
    </citation>
    <scope>NUCLEOTIDE SEQUENCE [LARGE SCALE GENOMIC DNA]</scope>
    <source>
        <strain evidence="5 6">ATCC 33320</strain>
    </source>
</reference>
<dbReference type="eggNOG" id="COG1596">
    <property type="taxonomic scope" value="Bacteria"/>
</dbReference>
<evidence type="ECO:0000259" key="4">
    <source>
        <dbReference type="Pfam" id="PF10531"/>
    </source>
</evidence>
<dbReference type="Gene3D" id="3.30.1950.10">
    <property type="entry name" value="wza like domain"/>
    <property type="match status" value="1"/>
</dbReference>
<dbReference type="PROSITE" id="PS51257">
    <property type="entry name" value="PROKAR_LIPOPROTEIN"/>
    <property type="match status" value="1"/>
</dbReference>
<organism evidence="5 6">
    <name type="scientific">Buttiauxella agrestis ATCC 33320</name>
    <dbReference type="NCBI Taxonomy" id="1006004"/>
    <lineage>
        <taxon>Bacteria</taxon>
        <taxon>Pseudomonadati</taxon>
        <taxon>Pseudomonadota</taxon>
        <taxon>Gammaproteobacteria</taxon>
        <taxon>Enterobacterales</taxon>
        <taxon>Enterobacteriaceae</taxon>
        <taxon>Buttiauxella</taxon>
    </lineage>
</organism>
<dbReference type="Proteomes" id="UP000028653">
    <property type="component" value="Unassembled WGS sequence"/>
</dbReference>
<feature type="chain" id="PRO_5001791119" evidence="2">
    <location>
        <begin position="18"/>
        <end position="185"/>
    </location>
</feature>
<protein>
    <submittedName>
        <fullName evidence="5">CpsC family capsular polysaccharide export protein</fullName>
    </submittedName>
</protein>